<dbReference type="EMBL" id="OZ034821">
    <property type="protein sequence ID" value="CAL1407661.1"/>
    <property type="molecule type" value="Genomic_DNA"/>
</dbReference>
<dbReference type="GO" id="GO:0009982">
    <property type="term" value="F:pseudouridine synthase activity"/>
    <property type="evidence" value="ECO:0007669"/>
    <property type="project" value="InterPro"/>
</dbReference>
<dbReference type="Proteomes" id="UP001497516">
    <property type="component" value="Chromosome 8"/>
</dbReference>
<keyword evidence="3" id="KW-1185">Reference proteome</keyword>
<evidence type="ECO:0000256" key="1">
    <source>
        <dbReference type="SAM" id="MobiDB-lite"/>
    </source>
</evidence>
<dbReference type="Gene3D" id="3.30.2350.10">
    <property type="entry name" value="Pseudouridine synthase"/>
    <property type="match status" value="1"/>
</dbReference>
<proteinExistence type="predicted"/>
<evidence type="ECO:0000313" key="2">
    <source>
        <dbReference type="EMBL" id="CAL1407661.1"/>
    </source>
</evidence>
<dbReference type="AlphaFoldDB" id="A0AAV2GAE3"/>
<evidence type="ECO:0000313" key="3">
    <source>
        <dbReference type="Proteomes" id="UP001497516"/>
    </source>
</evidence>
<protein>
    <submittedName>
        <fullName evidence="2">Uncharacterized protein</fullName>
    </submittedName>
</protein>
<dbReference type="InterPro" id="IPR020103">
    <property type="entry name" value="PsdUridine_synth_cat_dom_sf"/>
</dbReference>
<sequence>MSTSINNPSELSPSASLQNYPKPLSPPLSAISKDIELARAMSASSRSSLFSLSTTDVLFEDQWLMAVNKRQGIYCEFVLESVPALLLSLSKTALVIDAIGNTIGPPELHLVNRLDRDTSGCR</sequence>
<organism evidence="2 3">
    <name type="scientific">Linum trigynum</name>
    <dbReference type="NCBI Taxonomy" id="586398"/>
    <lineage>
        <taxon>Eukaryota</taxon>
        <taxon>Viridiplantae</taxon>
        <taxon>Streptophyta</taxon>
        <taxon>Embryophyta</taxon>
        <taxon>Tracheophyta</taxon>
        <taxon>Spermatophyta</taxon>
        <taxon>Magnoliopsida</taxon>
        <taxon>eudicotyledons</taxon>
        <taxon>Gunneridae</taxon>
        <taxon>Pentapetalae</taxon>
        <taxon>rosids</taxon>
        <taxon>fabids</taxon>
        <taxon>Malpighiales</taxon>
        <taxon>Linaceae</taxon>
        <taxon>Linum</taxon>
    </lineage>
</organism>
<feature type="compositionally biased region" description="Polar residues" evidence="1">
    <location>
        <begin position="1"/>
        <end position="19"/>
    </location>
</feature>
<feature type="region of interest" description="Disordered" evidence="1">
    <location>
        <begin position="1"/>
        <end position="22"/>
    </location>
</feature>
<dbReference type="GO" id="GO:0001522">
    <property type="term" value="P:pseudouridine synthesis"/>
    <property type="evidence" value="ECO:0007669"/>
    <property type="project" value="InterPro"/>
</dbReference>
<name>A0AAV2GAE3_9ROSI</name>
<gene>
    <name evidence="2" type="ORF">LTRI10_LOCUS47315</name>
</gene>
<accession>A0AAV2GAE3</accession>
<dbReference type="SUPFAM" id="SSF55120">
    <property type="entry name" value="Pseudouridine synthase"/>
    <property type="match status" value="1"/>
</dbReference>
<dbReference type="GO" id="GO:0003723">
    <property type="term" value="F:RNA binding"/>
    <property type="evidence" value="ECO:0007669"/>
    <property type="project" value="InterPro"/>
</dbReference>
<reference evidence="2 3" key="1">
    <citation type="submission" date="2024-04" db="EMBL/GenBank/DDBJ databases">
        <authorList>
            <person name="Fracassetti M."/>
        </authorList>
    </citation>
    <scope>NUCLEOTIDE SEQUENCE [LARGE SCALE GENOMIC DNA]</scope>
</reference>